<feature type="compositionally biased region" description="Low complexity" evidence="1">
    <location>
        <begin position="803"/>
        <end position="842"/>
    </location>
</feature>
<sequence length="1085" mass="119324">MTTIELLQRYPPHKDFTQHDEAPDTLKAFNGKKPDRTMPNPDSSQYFDAKTKLLNDMLDRVVKDLANSQSEPASEWEGTLWRPPLRPRSRSPAYSEISESFESPGRIEYCTDNLLSTPISPTSAQFKGPDGWPIGIEVAMNDFHRGRLSTSVLQEKELPNPLILRSQKQRTPRFGGNGNRGGQETASCESVPSEQHGDGQHQQEREVLKPLAFQEQQSNRLLQQYGERQDHLDSVSPKPLAALQQSFTRPQQPSDCQYRQESVDLDHAEMQQQSDEENHLTLSARKYSDKQNSLGNASSEFYPALAHGKLPIGLGFENASLELSTFHFHGEEQDGFYAQIDGTRLLYKDSPQTALSNSPPRYKVTHEDAHQAELRIHVLADALYENPDSSKALSPSENIGVGSIDREIGCQNTFEDSENDTLQGIGPVTSEDSEADTDSNIVFWKTSGPLEDILEEDPLTSIFTLDQDQPQHFAPGSTEHLDLPKLIGAGERRDSMLALQRPQTEPSTLSLSSPRVPPALKLTISPSSKPQFESTKPSRHRPTDGKSSESILSATTMAELKDATRGKGRLCAGSLAEMRKTAESQPHFQTGPDSPKDQSQAEIHPLLRSKSFFRPSYQPSRIIDDSSLRYVFEDDDSEGHEAEVGDSSSHQITIQHRSLFQPKAQDAESVVTQISMKEHQLPQLGKVTDDTVPRYTCNDDDTEGHEAEHGGTFTSHWSTLRSSNDTTLVPSLKTASCLPSTSPSPTSHLSASADGSPDVMPSSILQPSISPSTTGYYLNSAIGSPAAYNSWASTPQFPGRGNSSSTPSSAATLPTSTIPTPNASFNSSSSTSRGMTMTPSSSFGQSVDNVPNSGGITMTPSSSFSDFTGNRNYRRSVSVSSMFARYHKARCPDLPTAAMTDSILSSKESAERANDPFTSTCDTSTPFSLNLKTPSKEDLAVTLNTGVDQFHTPTKRTPGRFSLHRRSLSTSGRPNPNEGIERALSTMVFIPQRSRLHKRSNSISTSIDTTVRPDGSGLGQRRSLSIATTVEQKWEIAPPPTPLGLRDEFSMRYRPEPNEANNHYSTRKDALQGMKHGLKKVFGRK</sequence>
<keyword evidence="3" id="KW-1185">Reference proteome</keyword>
<feature type="compositionally biased region" description="Polar residues" evidence="1">
    <location>
        <begin position="182"/>
        <end position="193"/>
    </location>
</feature>
<reference evidence="2 3" key="1">
    <citation type="journal article" date="2020" name="Genomics">
        <title>Complete, high-quality genomes from long-read metagenomic sequencing of two wolf lichen thalli reveals enigmatic genome architecture.</title>
        <authorList>
            <person name="McKenzie S.K."/>
            <person name="Walston R.F."/>
            <person name="Allen J.L."/>
        </authorList>
    </citation>
    <scope>NUCLEOTIDE SEQUENCE [LARGE SCALE GENOMIC DNA]</scope>
    <source>
        <strain evidence="2">WasteWater2</strain>
    </source>
</reference>
<feature type="compositionally biased region" description="Polar residues" evidence="1">
    <location>
        <begin position="583"/>
        <end position="600"/>
    </location>
</feature>
<feature type="compositionally biased region" description="Basic and acidic residues" evidence="1">
    <location>
        <begin position="12"/>
        <end position="24"/>
    </location>
</feature>
<feature type="region of interest" description="Disordered" evidence="1">
    <location>
        <begin position="949"/>
        <end position="979"/>
    </location>
</feature>
<dbReference type="EMBL" id="JACCJC010000071">
    <property type="protein sequence ID" value="KAF6229629.1"/>
    <property type="molecule type" value="Genomic_DNA"/>
</dbReference>
<feature type="compositionally biased region" description="Basic residues" evidence="1">
    <location>
        <begin position="953"/>
        <end position="967"/>
    </location>
</feature>
<feature type="region of interest" description="Disordered" evidence="1">
    <location>
        <begin position="734"/>
        <end position="767"/>
    </location>
</feature>
<feature type="region of interest" description="Disordered" evidence="1">
    <location>
        <begin position="579"/>
        <end position="600"/>
    </location>
</feature>
<gene>
    <name evidence="2" type="ORF">HO173_011484</name>
</gene>
<dbReference type="Proteomes" id="UP000578531">
    <property type="component" value="Unassembled WGS sequence"/>
</dbReference>
<evidence type="ECO:0000313" key="2">
    <source>
        <dbReference type="EMBL" id="KAF6229629.1"/>
    </source>
</evidence>
<feature type="compositionally biased region" description="Polar residues" evidence="1">
    <location>
        <begin position="843"/>
        <end position="870"/>
    </location>
</feature>
<feature type="compositionally biased region" description="Polar residues" evidence="1">
    <location>
        <begin position="524"/>
        <end position="535"/>
    </location>
</feature>
<comment type="caution">
    <text evidence="2">The sequence shown here is derived from an EMBL/GenBank/DDBJ whole genome shotgun (WGS) entry which is preliminary data.</text>
</comment>
<organism evidence="2 3">
    <name type="scientific">Letharia columbiana</name>
    <dbReference type="NCBI Taxonomy" id="112416"/>
    <lineage>
        <taxon>Eukaryota</taxon>
        <taxon>Fungi</taxon>
        <taxon>Dikarya</taxon>
        <taxon>Ascomycota</taxon>
        <taxon>Pezizomycotina</taxon>
        <taxon>Lecanoromycetes</taxon>
        <taxon>OSLEUM clade</taxon>
        <taxon>Lecanoromycetidae</taxon>
        <taxon>Lecanorales</taxon>
        <taxon>Lecanorineae</taxon>
        <taxon>Parmeliaceae</taxon>
        <taxon>Letharia</taxon>
    </lineage>
</organism>
<dbReference type="RefSeq" id="XP_037159821.1">
    <property type="nucleotide sequence ID" value="XM_037313364.1"/>
</dbReference>
<evidence type="ECO:0000256" key="1">
    <source>
        <dbReference type="SAM" id="MobiDB-lite"/>
    </source>
</evidence>
<proteinExistence type="predicted"/>
<accession>A0A8H6FJD3</accession>
<feature type="region of interest" description="Disordered" evidence="1">
    <location>
        <begin position="500"/>
        <end position="565"/>
    </location>
</feature>
<feature type="region of interest" description="Disordered" evidence="1">
    <location>
        <begin position="159"/>
        <end position="204"/>
    </location>
</feature>
<dbReference type="AlphaFoldDB" id="A0A8H6FJD3"/>
<evidence type="ECO:0000313" key="3">
    <source>
        <dbReference type="Proteomes" id="UP000578531"/>
    </source>
</evidence>
<feature type="region of interest" description="Disordered" evidence="1">
    <location>
        <begin position="1"/>
        <end position="46"/>
    </location>
</feature>
<feature type="compositionally biased region" description="Low complexity" evidence="1">
    <location>
        <begin position="734"/>
        <end position="753"/>
    </location>
</feature>
<dbReference type="OrthoDB" id="5362472at2759"/>
<name>A0A8H6FJD3_9LECA</name>
<feature type="region of interest" description="Disordered" evidence="1">
    <location>
        <begin position="797"/>
        <end position="870"/>
    </location>
</feature>
<feature type="compositionally biased region" description="Polar residues" evidence="1">
    <location>
        <begin position="501"/>
        <end position="513"/>
    </location>
</feature>
<feature type="compositionally biased region" description="Basic and acidic residues" evidence="1">
    <location>
        <begin position="195"/>
        <end position="204"/>
    </location>
</feature>
<protein>
    <submittedName>
        <fullName evidence="2">Uncharacterized protein</fullName>
    </submittedName>
</protein>
<dbReference type="GeneID" id="59293126"/>